<comment type="similarity">
    <text evidence="1">Belongs to the carbohydrate kinase PfkB family.</text>
</comment>
<dbReference type="PANTHER" id="PTHR43320:SF2">
    <property type="entry name" value="2-DEHYDRO-3-DEOXYGLUCONOKINASE_2-DEHYDRO-3-DEOXYGALACTONOKINASE"/>
    <property type="match status" value="1"/>
</dbReference>
<reference evidence="5 6" key="1">
    <citation type="submission" date="2010-12" db="EMBL/GenBank/DDBJ databases">
        <title>The Genome Sequence of Coprobacillus sp. strain 29_1.</title>
        <authorList>
            <consortium name="The Broad Institute Genome Sequencing Platform"/>
            <person name="Earl A."/>
            <person name="Ward D."/>
            <person name="Feldgarden M."/>
            <person name="Gevers D."/>
            <person name="Daigneault M."/>
            <person name="Sibley C.D."/>
            <person name="White A."/>
            <person name="Strauss J."/>
            <person name="Allen-Vercoe E."/>
            <person name="Young S.K."/>
            <person name="Zeng Q."/>
            <person name="Gargeya S."/>
            <person name="Fitzgerald M."/>
            <person name="Haas B."/>
            <person name="Abouelleil A."/>
            <person name="Alvarado L."/>
            <person name="Arachchi H.M."/>
            <person name="Berlin A."/>
            <person name="Brown A."/>
            <person name="Chapman S.B."/>
            <person name="Chen Z."/>
            <person name="Dunbar C."/>
            <person name="Freedman E."/>
            <person name="Gearin G."/>
            <person name="Gellesch M."/>
            <person name="Goldberg J."/>
            <person name="Griggs A."/>
            <person name="Gujja S."/>
            <person name="Heilman E."/>
            <person name="Heiman D."/>
            <person name="Howarth C."/>
            <person name="Larson L."/>
            <person name="Lui A."/>
            <person name="MacDonald P.J.P."/>
            <person name="Mehta T."/>
            <person name="Montmayeur A."/>
            <person name="Murphy C."/>
            <person name="Neiman D."/>
            <person name="Pearson M."/>
            <person name="Priest M."/>
            <person name="Roberts A."/>
            <person name="Saif S."/>
            <person name="Shea T."/>
            <person name="Shenoy N."/>
            <person name="Sisk P."/>
            <person name="Stolte C."/>
            <person name="Sykes S."/>
            <person name="White J."/>
            <person name="Yandava C."/>
            <person name="Nusbaum C."/>
            <person name="Birren B."/>
        </authorList>
    </citation>
    <scope>NUCLEOTIDE SEQUENCE [LARGE SCALE GENOMIC DNA]</scope>
    <source>
        <strain evidence="5 6">29_1</strain>
    </source>
</reference>
<dbReference type="InterPro" id="IPR029056">
    <property type="entry name" value="Ribokinase-like"/>
</dbReference>
<protein>
    <recommendedName>
        <fullName evidence="4">Carbohydrate kinase PfkB domain-containing protein</fullName>
    </recommendedName>
</protein>
<keyword evidence="6" id="KW-1185">Reference proteome</keyword>
<dbReference type="eggNOG" id="COG0524">
    <property type="taxonomic scope" value="Bacteria"/>
</dbReference>
<dbReference type="CDD" id="cd01166">
    <property type="entry name" value="KdgK"/>
    <property type="match status" value="1"/>
</dbReference>
<gene>
    <name evidence="5" type="ORF">HMPREF9488_00434</name>
</gene>
<accession>E7G6P6</accession>
<keyword evidence="3" id="KW-0418">Kinase</keyword>
<dbReference type="SUPFAM" id="SSF53613">
    <property type="entry name" value="Ribokinase-like"/>
    <property type="match status" value="1"/>
</dbReference>
<evidence type="ECO:0000256" key="3">
    <source>
        <dbReference type="ARBA" id="ARBA00022777"/>
    </source>
</evidence>
<dbReference type="EMBL" id="ADKX01000007">
    <property type="protein sequence ID" value="EFW06202.1"/>
    <property type="molecule type" value="Genomic_DNA"/>
</dbReference>
<name>E7G6P6_9FIRM</name>
<dbReference type="STRING" id="100884.GCA_000269565_01277"/>
<evidence type="ECO:0000313" key="5">
    <source>
        <dbReference type="EMBL" id="EFW06202.1"/>
    </source>
</evidence>
<organism evidence="5 6">
    <name type="scientific">Coprobacillus cateniformis</name>
    <dbReference type="NCBI Taxonomy" id="100884"/>
    <lineage>
        <taxon>Bacteria</taxon>
        <taxon>Bacillati</taxon>
        <taxon>Bacillota</taxon>
        <taxon>Erysipelotrichia</taxon>
        <taxon>Erysipelotrichales</taxon>
        <taxon>Coprobacillaceae</taxon>
        <taxon>Coprobacillus</taxon>
    </lineage>
</organism>
<dbReference type="PANTHER" id="PTHR43320">
    <property type="entry name" value="SUGAR KINASE"/>
    <property type="match status" value="1"/>
</dbReference>
<dbReference type="OrthoDB" id="9813569at2"/>
<dbReference type="InterPro" id="IPR052700">
    <property type="entry name" value="Carb_kinase_PfkB-like"/>
</dbReference>
<evidence type="ECO:0000256" key="2">
    <source>
        <dbReference type="ARBA" id="ARBA00022679"/>
    </source>
</evidence>
<evidence type="ECO:0000259" key="4">
    <source>
        <dbReference type="Pfam" id="PF00294"/>
    </source>
</evidence>
<dbReference type="Gene3D" id="3.40.1190.20">
    <property type="match status" value="1"/>
</dbReference>
<dbReference type="InterPro" id="IPR011611">
    <property type="entry name" value="PfkB_dom"/>
</dbReference>
<keyword evidence="2" id="KW-0808">Transferase</keyword>
<evidence type="ECO:0000256" key="1">
    <source>
        <dbReference type="ARBA" id="ARBA00010688"/>
    </source>
</evidence>
<dbReference type="Proteomes" id="UP000003157">
    <property type="component" value="Unassembled WGS sequence"/>
</dbReference>
<dbReference type="Pfam" id="PF00294">
    <property type="entry name" value="PfkB"/>
    <property type="match status" value="1"/>
</dbReference>
<feature type="domain" description="Carbohydrate kinase PfkB" evidence="4">
    <location>
        <begin position="4"/>
        <end position="311"/>
    </location>
</feature>
<dbReference type="GO" id="GO:0016301">
    <property type="term" value="F:kinase activity"/>
    <property type="evidence" value="ECO:0007669"/>
    <property type="project" value="UniProtKB-KW"/>
</dbReference>
<sequence>MTMKIIAFGEVMMRMMPPNYKKLSQVDTLEFLYTGTGVNVLSGLYQMGHEVYLTTRLPDNIVGQAASAHIRKLGIHDDYVCYGTNHIGIYFLEQGIGNRASQITYLNRLDSSFGKSQISDYDFSCLDGMDALHICGISLALRENLREVAFAFAKEAKKRHIKVIFDCNFRPSLWTGEHDEIKHIYEEMLNLADIVFAGYKDATLLLHKQVDQSLPYDKQLRNILMQMCQDYHIEFIFGTIRKDEELTGYMVTSTKMVMSPKMRLTVFDRVGGGDGFAAGAIDGYLTHMEPQELIHYATASGVLAHTTYGDSPVVSKEEIIDFMKNGKRDIKR</sequence>
<comment type="caution">
    <text evidence="5">The sequence shown here is derived from an EMBL/GenBank/DDBJ whole genome shotgun (WGS) entry which is preliminary data.</text>
</comment>
<dbReference type="HOGENOM" id="CLU_027634_0_1_9"/>
<evidence type="ECO:0000313" key="6">
    <source>
        <dbReference type="Proteomes" id="UP000003157"/>
    </source>
</evidence>
<dbReference type="AlphaFoldDB" id="E7G6P6"/>
<proteinExistence type="inferred from homology"/>